<gene>
    <name evidence="1" type="ORF">G7043_23420</name>
</gene>
<sequence>MARRSPTAVDGHRRLACGQRRCHHPSGERARLEQLDADLDLRHVVAVEHDCHVVVATTAVGRATTSTTVTWWTTVPPGTTSVRVVPG</sequence>
<proteinExistence type="predicted"/>
<dbReference type="Proteomes" id="UP000481360">
    <property type="component" value="Unassembled WGS sequence"/>
</dbReference>
<keyword evidence="2" id="KW-1185">Reference proteome</keyword>
<dbReference type="EMBL" id="JAAMPJ010000006">
    <property type="protein sequence ID" value="NGY61882.1"/>
    <property type="molecule type" value="Genomic_DNA"/>
</dbReference>
<accession>A0A7C9RVS3</accession>
<protein>
    <submittedName>
        <fullName evidence="1">Uncharacterized protein</fullName>
    </submittedName>
</protein>
<organism evidence="1 2">
    <name type="scientific">Lentzea alba</name>
    <dbReference type="NCBI Taxonomy" id="2714351"/>
    <lineage>
        <taxon>Bacteria</taxon>
        <taxon>Bacillati</taxon>
        <taxon>Actinomycetota</taxon>
        <taxon>Actinomycetes</taxon>
        <taxon>Pseudonocardiales</taxon>
        <taxon>Pseudonocardiaceae</taxon>
        <taxon>Lentzea</taxon>
    </lineage>
</organism>
<name>A0A7C9RVS3_9PSEU</name>
<dbReference type="AlphaFoldDB" id="A0A7C9RVS3"/>
<comment type="caution">
    <text evidence="1">The sequence shown here is derived from an EMBL/GenBank/DDBJ whole genome shotgun (WGS) entry which is preliminary data.</text>
</comment>
<reference evidence="1 2" key="1">
    <citation type="submission" date="2020-03" db="EMBL/GenBank/DDBJ databases">
        <title>Isolation and identification of active actinomycetes.</title>
        <authorList>
            <person name="Sun X."/>
        </authorList>
    </citation>
    <scope>NUCLEOTIDE SEQUENCE [LARGE SCALE GENOMIC DNA]</scope>
    <source>
        <strain evidence="1 2">NEAU-D13</strain>
    </source>
</reference>
<evidence type="ECO:0000313" key="1">
    <source>
        <dbReference type="EMBL" id="NGY61882.1"/>
    </source>
</evidence>
<dbReference type="RefSeq" id="WP_166048775.1">
    <property type="nucleotide sequence ID" value="NZ_JAAMPJ010000006.1"/>
</dbReference>
<evidence type="ECO:0000313" key="2">
    <source>
        <dbReference type="Proteomes" id="UP000481360"/>
    </source>
</evidence>